<reference evidence="1 3" key="1">
    <citation type="journal article" date="2016" name="Front. Microbiol.">
        <title>Genome Sequence of the Piezophilic, Mesophilic Sulfate-Reducing Bacterium Desulfovibrio indicus J2T.</title>
        <authorList>
            <person name="Cao J."/>
            <person name="Maignien L."/>
            <person name="Shao Z."/>
            <person name="Alain K."/>
            <person name="Jebbar M."/>
        </authorList>
    </citation>
    <scope>NUCLEOTIDE SEQUENCE [LARGE SCALE GENOMIC DNA]</scope>
    <source>
        <strain evidence="1 3">J2</strain>
    </source>
</reference>
<dbReference type="RefSeq" id="WP_066805327.1">
    <property type="nucleotide sequence ID" value="NZ_CP014206.1"/>
</dbReference>
<sequence>MNDIRISVTLSLDEKYPEDAYLDFNLSVDGQYLHEVGVYIDPVDLIGSATMSGEFFIYTCDCGNPACQGIDDGVMVSHTPDTVVWRLRNPISWPPDEPMPEWEHDAEFIFPKDLYLQQVSIALDHAKRIAKGYRTKGKLWVGPDLSMEGLMALEMPQQEGGFMALEPEGRALH</sequence>
<gene>
    <name evidence="1" type="ORF">AWY79_14220</name>
    <name evidence="2" type="ORF">EDC59_112128</name>
</gene>
<reference evidence="2 4" key="2">
    <citation type="submission" date="2019-03" db="EMBL/GenBank/DDBJ databases">
        <title>Genomic Encyclopedia of Type Strains, Phase IV (KMG-IV): sequencing the most valuable type-strain genomes for metagenomic binning, comparative biology and taxonomic classification.</title>
        <authorList>
            <person name="Goeker M."/>
        </authorList>
    </citation>
    <scope>NUCLEOTIDE SEQUENCE [LARGE SCALE GENOMIC DNA]</scope>
    <source>
        <strain evidence="2 4">DSM 101483</strain>
    </source>
</reference>
<evidence type="ECO:0000313" key="4">
    <source>
        <dbReference type="Proteomes" id="UP000295506"/>
    </source>
</evidence>
<evidence type="ECO:0000313" key="3">
    <source>
        <dbReference type="Proteomes" id="UP000055611"/>
    </source>
</evidence>
<dbReference type="EMBL" id="SOBK01000012">
    <property type="protein sequence ID" value="TDT86619.1"/>
    <property type="molecule type" value="Genomic_DNA"/>
</dbReference>
<name>A0A126QQ27_9BACT</name>
<proteinExistence type="predicted"/>
<dbReference type="EMBL" id="CP014206">
    <property type="protein sequence ID" value="AMK12183.1"/>
    <property type="molecule type" value="Genomic_DNA"/>
</dbReference>
<organism evidence="2 4">
    <name type="scientific">Pseudodesulfovibrio indicus</name>
    <dbReference type="NCBI Taxonomy" id="1716143"/>
    <lineage>
        <taxon>Bacteria</taxon>
        <taxon>Pseudomonadati</taxon>
        <taxon>Thermodesulfobacteriota</taxon>
        <taxon>Desulfovibrionia</taxon>
        <taxon>Desulfovibrionales</taxon>
        <taxon>Desulfovibrionaceae</taxon>
    </lineage>
</organism>
<dbReference type="Proteomes" id="UP000295506">
    <property type="component" value="Unassembled WGS sequence"/>
</dbReference>
<keyword evidence="3" id="KW-1185">Reference proteome</keyword>
<dbReference type="Proteomes" id="UP000055611">
    <property type="component" value="Chromosome"/>
</dbReference>
<evidence type="ECO:0008006" key="5">
    <source>
        <dbReference type="Google" id="ProtNLM"/>
    </source>
</evidence>
<evidence type="ECO:0000313" key="2">
    <source>
        <dbReference type="EMBL" id="TDT86619.1"/>
    </source>
</evidence>
<accession>A0A126QQ27</accession>
<protein>
    <recommendedName>
        <fullName evidence="5">Integron gene cassette protein</fullName>
    </recommendedName>
</protein>
<dbReference type="OrthoDB" id="1148993at2"/>
<dbReference type="AlphaFoldDB" id="A0A126QQ27"/>
<dbReference type="KEGG" id="dej:AWY79_14220"/>
<evidence type="ECO:0000313" key="1">
    <source>
        <dbReference type="EMBL" id="AMK12183.1"/>
    </source>
</evidence>